<reference evidence="1" key="1">
    <citation type="submission" date="2022-12" db="EMBL/GenBank/DDBJ databases">
        <authorList>
            <person name="Alioto T."/>
            <person name="Alioto T."/>
            <person name="Gomez Garrido J."/>
        </authorList>
    </citation>
    <scope>NUCLEOTIDE SEQUENCE</scope>
</reference>
<organism evidence="1 2">
    <name type="scientific">Podarcis lilfordi</name>
    <name type="common">Lilford's wall lizard</name>
    <dbReference type="NCBI Taxonomy" id="74358"/>
    <lineage>
        <taxon>Eukaryota</taxon>
        <taxon>Metazoa</taxon>
        <taxon>Chordata</taxon>
        <taxon>Craniata</taxon>
        <taxon>Vertebrata</taxon>
        <taxon>Euteleostomi</taxon>
        <taxon>Lepidosauria</taxon>
        <taxon>Squamata</taxon>
        <taxon>Bifurcata</taxon>
        <taxon>Unidentata</taxon>
        <taxon>Episquamata</taxon>
        <taxon>Laterata</taxon>
        <taxon>Lacertibaenia</taxon>
        <taxon>Lacertidae</taxon>
        <taxon>Podarcis</taxon>
    </lineage>
</organism>
<gene>
    <name evidence="1" type="ORF">PODLI_1B028314</name>
</gene>
<dbReference type="EMBL" id="OX395134">
    <property type="protein sequence ID" value="CAI5784312.1"/>
    <property type="molecule type" value="Genomic_DNA"/>
</dbReference>
<name>A0AA35PGY3_9SAUR</name>
<proteinExistence type="predicted"/>
<dbReference type="AlphaFoldDB" id="A0AA35PGY3"/>
<evidence type="ECO:0000313" key="1">
    <source>
        <dbReference type="EMBL" id="CAI5784312.1"/>
    </source>
</evidence>
<protein>
    <submittedName>
        <fullName evidence="1">Uncharacterized protein</fullName>
    </submittedName>
</protein>
<accession>A0AA35PGY3</accession>
<dbReference type="Proteomes" id="UP001178461">
    <property type="component" value="Chromosome 9"/>
</dbReference>
<sequence>MERSTSGKKQIATPLMCLQLKSERNLRYRFLAMENAYNTSASRGKDSKGRTLKPLSRCQYRQLTIESAKR</sequence>
<keyword evidence="2" id="KW-1185">Reference proteome</keyword>
<evidence type="ECO:0000313" key="2">
    <source>
        <dbReference type="Proteomes" id="UP001178461"/>
    </source>
</evidence>